<protein>
    <submittedName>
        <fullName evidence="3">Uncharacterized protein DUF222</fullName>
    </submittedName>
</protein>
<dbReference type="Pfam" id="PF02720">
    <property type="entry name" value="DUF222"/>
    <property type="match status" value="1"/>
</dbReference>
<feature type="region of interest" description="Disordered" evidence="1">
    <location>
        <begin position="270"/>
        <end position="322"/>
    </location>
</feature>
<dbReference type="AlphaFoldDB" id="A0A4R3ZT90"/>
<organism evidence="3 4">
    <name type="scientific">Dietzia cinnamea</name>
    <dbReference type="NCBI Taxonomy" id="321318"/>
    <lineage>
        <taxon>Bacteria</taxon>
        <taxon>Bacillati</taxon>
        <taxon>Actinomycetota</taxon>
        <taxon>Actinomycetes</taxon>
        <taxon>Mycobacteriales</taxon>
        <taxon>Dietziaceae</taxon>
        <taxon>Dietzia</taxon>
    </lineage>
</organism>
<feature type="domain" description="DUF222" evidence="2">
    <location>
        <begin position="85"/>
        <end position="269"/>
    </location>
</feature>
<reference evidence="3 4" key="1">
    <citation type="submission" date="2019-03" db="EMBL/GenBank/DDBJ databases">
        <title>Root nodule microbial communities of legume samples collected from USA, Mexico and Botswana.</title>
        <authorList>
            <person name="Hirsch A."/>
        </authorList>
    </citation>
    <scope>NUCLEOTIDE SEQUENCE [LARGE SCALE GENOMIC DNA]</scope>
    <source>
        <strain evidence="3 4">55</strain>
    </source>
</reference>
<feature type="region of interest" description="Disordered" evidence="1">
    <location>
        <begin position="510"/>
        <end position="547"/>
    </location>
</feature>
<dbReference type="GeneID" id="89531759"/>
<accession>A0A4R3ZT90</accession>
<comment type="caution">
    <text evidence="3">The sequence shown here is derived from an EMBL/GenBank/DDBJ whole genome shotgun (WGS) entry which is preliminary data.</text>
</comment>
<proteinExistence type="predicted"/>
<dbReference type="CDD" id="cd00085">
    <property type="entry name" value="HNHc"/>
    <property type="match status" value="1"/>
</dbReference>
<feature type="compositionally biased region" description="Low complexity" evidence="1">
    <location>
        <begin position="199"/>
        <end position="209"/>
    </location>
</feature>
<evidence type="ECO:0000256" key="1">
    <source>
        <dbReference type="SAM" id="MobiDB-lite"/>
    </source>
</evidence>
<dbReference type="RefSeq" id="WP_243699710.1">
    <property type="nucleotide sequence ID" value="NZ_CP143053.1"/>
</dbReference>
<dbReference type="Gene3D" id="1.10.30.50">
    <property type="match status" value="1"/>
</dbReference>
<gene>
    <name evidence="3" type="ORF">EDD19_11266</name>
</gene>
<feature type="compositionally biased region" description="Low complexity" evidence="1">
    <location>
        <begin position="287"/>
        <end position="322"/>
    </location>
</feature>
<dbReference type="Proteomes" id="UP000295805">
    <property type="component" value="Unassembled WGS sequence"/>
</dbReference>
<name>A0A4R3ZT90_9ACTN</name>
<evidence type="ECO:0000259" key="2">
    <source>
        <dbReference type="Pfam" id="PF02720"/>
    </source>
</evidence>
<sequence length="547" mass="58479">MNVRRGQGVTGVDTTTTRAFGLGALRAVDEPLESLDASALSEVARSATLAQNLAGATRLHAAYLLVESFKALDEAAHGEPGTDTRPAHARLDPADRARHHLAAAMAMTRWHARHLVTAGVQIHTRLPRLREAVERGLLPEQLAIDAACRLAGIPDDIISGVESDVVARLTRDLAGGHRPSRTALDTTVDASRERHDPQGAGDAVDAAADQRTVRFRPERDGMTSMWAHLPSGDAEKLRRRIDAAARAAADTGHPRTRNQLRADALVALGDPNTTDIADPLPDHPADDSAAGPAAPGATATSGGASSASGEADAAAGRAPLGASWGTDQPIRISVINSITQGLPNRVEFVTGAYASFDWLCEELLSGGDAKVRFELLDPQPGTEDTPEAALKYRISPALAERIRLRDGSCRHPGCTVDAHDCEIDHVIAFDHQRPELGGPTAEWNLVCLCRKHHREKTFGHCAYRPGPLGELTIITETGHEHHTRPHGPLAQARDRILDHRWHQHLGRLIADDGHLTNPPGVERTLRATTPSGGTEEPTPPGRPGRPA</sequence>
<dbReference type="EMBL" id="SMCX01000012">
    <property type="protein sequence ID" value="TCW23505.1"/>
    <property type="molecule type" value="Genomic_DNA"/>
</dbReference>
<evidence type="ECO:0000313" key="3">
    <source>
        <dbReference type="EMBL" id="TCW23505.1"/>
    </source>
</evidence>
<feature type="compositionally biased region" description="Pro residues" evidence="1">
    <location>
        <begin position="537"/>
        <end position="547"/>
    </location>
</feature>
<dbReference type="InterPro" id="IPR003615">
    <property type="entry name" value="HNH_nuc"/>
</dbReference>
<evidence type="ECO:0000313" key="4">
    <source>
        <dbReference type="Proteomes" id="UP000295805"/>
    </source>
</evidence>
<feature type="region of interest" description="Disordered" evidence="1">
    <location>
        <begin position="175"/>
        <end position="209"/>
    </location>
</feature>
<dbReference type="InterPro" id="IPR003870">
    <property type="entry name" value="DUF222"/>
</dbReference>